<dbReference type="Proteomes" id="UP001597548">
    <property type="component" value="Unassembled WGS sequence"/>
</dbReference>
<organism evidence="1 2">
    <name type="scientific">Psychroserpens luteus</name>
    <dbReference type="NCBI Taxonomy" id="1434066"/>
    <lineage>
        <taxon>Bacteria</taxon>
        <taxon>Pseudomonadati</taxon>
        <taxon>Bacteroidota</taxon>
        <taxon>Flavobacteriia</taxon>
        <taxon>Flavobacteriales</taxon>
        <taxon>Flavobacteriaceae</taxon>
        <taxon>Psychroserpens</taxon>
    </lineage>
</organism>
<dbReference type="RefSeq" id="WP_241738306.1">
    <property type="nucleotide sequence ID" value="NZ_JADILU010000003.1"/>
</dbReference>
<evidence type="ECO:0000313" key="1">
    <source>
        <dbReference type="EMBL" id="MFD2914429.1"/>
    </source>
</evidence>
<evidence type="ECO:0000313" key="2">
    <source>
        <dbReference type="Proteomes" id="UP001597548"/>
    </source>
</evidence>
<protein>
    <submittedName>
        <fullName evidence="1">DUF3124 domain-containing protein</fullName>
    </submittedName>
</protein>
<accession>A0ABW5ZN60</accession>
<name>A0ABW5ZN60_9FLAO</name>
<proteinExistence type="predicted"/>
<reference evidence="2" key="1">
    <citation type="journal article" date="2019" name="Int. J. Syst. Evol. Microbiol.">
        <title>The Global Catalogue of Microorganisms (GCM) 10K type strain sequencing project: providing services to taxonomists for standard genome sequencing and annotation.</title>
        <authorList>
            <consortium name="The Broad Institute Genomics Platform"/>
            <consortium name="The Broad Institute Genome Sequencing Center for Infectious Disease"/>
            <person name="Wu L."/>
            <person name="Ma J."/>
        </authorList>
    </citation>
    <scope>NUCLEOTIDE SEQUENCE [LARGE SCALE GENOMIC DNA]</scope>
    <source>
        <strain evidence="2">KCTC 32514</strain>
    </source>
</reference>
<dbReference type="EMBL" id="JBHUOS010000001">
    <property type="protein sequence ID" value="MFD2914429.1"/>
    <property type="molecule type" value="Genomic_DNA"/>
</dbReference>
<gene>
    <name evidence="1" type="ORF">ACFS29_02175</name>
</gene>
<comment type="caution">
    <text evidence="1">The sequence shown here is derived from an EMBL/GenBank/DDBJ whole genome shotgun (WGS) entry which is preliminary data.</text>
</comment>
<keyword evidence="2" id="KW-1185">Reference proteome</keyword>
<dbReference type="InterPro" id="IPR021471">
    <property type="entry name" value="DUF3124"/>
</dbReference>
<dbReference type="Pfam" id="PF11322">
    <property type="entry name" value="DUF3124"/>
    <property type="match status" value="1"/>
</dbReference>
<sequence length="169" mass="19495">MKLTTIFIFCSVLLFNCEPPKKPEDIHQENWTKREMNRPLKDSLEHGKSYLSIYSQIYSITQHSTHNLTAVASLRNISDRDTIYLTKATYYDTHGNLLKTYFDKPIYLAPLETTEIIIDEINVEGGTGSNFLFEWKIPKNCPEPFFEGVMNSTMGKQGLSFTTQSIRIE</sequence>